<dbReference type="OrthoDB" id="193843at2759"/>
<keyword evidence="2" id="KW-0472">Membrane</keyword>
<keyword evidence="2" id="KW-0812">Transmembrane</keyword>
<feature type="compositionally biased region" description="Low complexity" evidence="1">
    <location>
        <begin position="1595"/>
        <end position="1635"/>
    </location>
</feature>
<keyword evidence="2" id="KW-1133">Transmembrane helix</keyword>
<organism evidence="3 4">
    <name type="scientific">Capsaspora owczarzaki (strain ATCC 30864)</name>
    <dbReference type="NCBI Taxonomy" id="595528"/>
    <lineage>
        <taxon>Eukaryota</taxon>
        <taxon>Filasterea</taxon>
        <taxon>Capsaspora</taxon>
    </lineage>
</organism>
<evidence type="ECO:0000256" key="2">
    <source>
        <dbReference type="SAM" id="Phobius"/>
    </source>
</evidence>
<evidence type="ECO:0000313" key="3">
    <source>
        <dbReference type="EMBL" id="KJE92230.1"/>
    </source>
</evidence>
<feature type="transmembrane region" description="Helical" evidence="2">
    <location>
        <begin position="576"/>
        <end position="599"/>
    </location>
</feature>
<feature type="region of interest" description="Disordered" evidence="1">
    <location>
        <begin position="1535"/>
        <end position="1554"/>
    </location>
</feature>
<feature type="region of interest" description="Disordered" evidence="1">
    <location>
        <begin position="195"/>
        <end position="225"/>
    </location>
</feature>
<sequence length="1652" mass="175116">MLWLIVALSFASTWFGVRLLHLGLIAAFPNILVRRDGRGNRVGSGCASASSNELTHLIPANSATAASDAVAAPSSSQFVGSQQHQQQGTPRKQPDGSGIVRVLWCERSPSLARLALASTLVTNGTAARLSLTVVPPPSERQADASLAASSTTALHAAPGVADVELQCLSWTAVSLVRTFLAGCLHSVLSVVHRAPSTTPATHTTTRTTTTTTPPSTTNATTNQDLPARDSATTRKLAKWMSTSHTAIAVSRASYWSRLWLWLWSTLISATSNPFVQFADALQAKADAEELHKDANKLMADISPVLLVGLSSSNEAVASAAALQAIVDAAVASCSELIFVPVSILLNDNSQVRQRKRERSGFVLALCAPFFLSFDVSVVSCTGPIQTRTVAVVTAHEPFVVPAPTAVSASLIASIEKQIATSLATGSPVPPPKAVPAQLGYVTARLAIPRGVQCTFTQRLTAQSHAALALAWLSSSGNTEQRNQLSALIARIRRYADAVRGAYETDVVLRRFVPASPVARSPLARLPGAILRIVYLAGLIAFCRMLTLPVYCGFNALHAVVRRRLAETHDRAFVTHIITISATYLIVSVGVLTSSLGLIFDIRELRMPFLQSSTDQHSSAMLAVSTMVSVAVLVMLVPAYIFACRVWLLASAAWQVLQANVRHLPSEQQATLRRLALERDQLTNELLTIVQSWQQQQERLKWPSPSSRPVTVFEIDETDFAEPQPSPLSSMCAPRDDGAGLSAAEKRYCACLTCLPPPFSLTVPSVHSAAQSFLQFTVNPAYLFHLYLPPMTQIPVLSNRAYSHGSFFGATPGLLADETWRRILARLMPDVHEHVVGIMRKAASVAESRALSEQHDFVLSNGAFGWTRLTPPSFTLVSLFRLALSTPRAVFRASQQLGVLVHEAWYRVRNPVIYSGNGASRSPSSSFSVAASSVSPTTSSTSLQTLAGAAPTSLPNKIDLEHTFSRLAGLRAHRSPLLLHGSHITSALINSMENNPVVAAFGALKHVEYCLQHGLPIHPLVFEWDIFLSPKLLSKWRRLYKTQSQVQSAASSNPSCIPSPAHARSGESGPATVAAGVQDTHTGGGFDPASSVVAPVASSASADIAVHEVSVGQVPLSLSPAPSPMRPFASGGAQPIPSAQLDGFALDAAAAPALLDPVGAATDFEAVLETAIAHGNVVQSLLELVGYPQYENVLRAPKTSMGGVSAKEWLVLFAEALRLAQVIVAPPGKASAPAPVPVPAPADENASTASDPMSVATALRIIHDLSQGKLRGRAPRGRVAALDRAGQGSNPWVQSTSSIPLSIALDIKSRGLTPQMVCDYVRSLNQIGIHVAAVGSFNAKEIEGVGRTLGRQHVRVPVSDTESHLTETPPPLDVIFYHFVGNVQEACLTGRLKRGDHALFNGGSLLRHNPFPALERPFTSSSSSYGQMPNSHADMPFDARMAEYDHLNFVPDLAVIDGLRALKAQVAIHLGMYIQETVAHHDAIAALVLLCNKEPALFDLGFAFGGLDDSAAGNILTGGTFATVTAAVSRALSRSSSFAGRGPAGAPYSPAQSVRNSMISTGSDQLRHDRPRSGTFDAGLTASGAPQRSHLDRSRSASSSASYSQDSSSTSLSPSSSGSASTSSASSSASAADATAMGTGKQSLLGKPWKLTQ</sequence>
<feature type="compositionally biased region" description="Low complexity" evidence="1">
    <location>
        <begin position="76"/>
        <end position="87"/>
    </location>
</feature>
<dbReference type="Proteomes" id="UP000008743">
    <property type="component" value="Unassembled WGS sequence"/>
</dbReference>
<reference evidence="4" key="1">
    <citation type="submission" date="2011-02" db="EMBL/GenBank/DDBJ databases">
        <title>The Genome Sequence of Capsaspora owczarzaki ATCC 30864.</title>
        <authorList>
            <person name="Russ C."/>
            <person name="Cuomo C."/>
            <person name="Burger G."/>
            <person name="Gray M.W."/>
            <person name="Holland P.W.H."/>
            <person name="King N."/>
            <person name="Lang F.B.F."/>
            <person name="Roger A.J."/>
            <person name="Ruiz-Trillo I."/>
            <person name="Young S.K."/>
            <person name="Zeng Q."/>
            <person name="Gargeya S."/>
            <person name="Alvarado L."/>
            <person name="Berlin A."/>
            <person name="Chapman S.B."/>
            <person name="Chen Z."/>
            <person name="Freedman E."/>
            <person name="Gellesch M."/>
            <person name="Goldberg J."/>
            <person name="Griggs A."/>
            <person name="Gujja S."/>
            <person name="Heilman E."/>
            <person name="Heiman D."/>
            <person name="Howarth C."/>
            <person name="Mehta T."/>
            <person name="Neiman D."/>
            <person name="Pearson M."/>
            <person name="Roberts A."/>
            <person name="Saif S."/>
            <person name="Shea T."/>
            <person name="Shenoy N."/>
            <person name="Sisk P."/>
            <person name="Stolte C."/>
            <person name="Sykes S."/>
            <person name="White J."/>
            <person name="Yandava C."/>
            <person name="Haas B."/>
            <person name="Nusbaum C."/>
            <person name="Birren B."/>
        </authorList>
    </citation>
    <scope>NUCLEOTIDE SEQUENCE</scope>
    <source>
        <strain evidence="4">ATCC 30864</strain>
    </source>
</reference>
<name>A0A0D2WMS2_CAPO3</name>
<dbReference type="EMBL" id="KE346363">
    <property type="protein sequence ID" value="KJE92230.1"/>
    <property type="molecule type" value="Genomic_DNA"/>
</dbReference>
<feature type="transmembrane region" description="Helical" evidence="2">
    <location>
        <begin position="532"/>
        <end position="556"/>
    </location>
</feature>
<gene>
    <name evidence="3" type="ORF">CAOG_003241</name>
</gene>
<evidence type="ECO:0000256" key="1">
    <source>
        <dbReference type="SAM" id="MobiDB-lite"/>
    </source>
</evidence>
<feature type="compositionally biased region" description="Low complexity" evidence="1">
    <location>
        <begin position="195"/>
        <end position="222"/>
    </location>
</feature>
<feature type="region of interest" description="Disordered" evidence="1">
    <location>
        <begin position="76"/>
        <end position="95"/>
    </location>
</feature>
<feature type="region of interest" description="Disordered" evidence="1">
    <location>
        <begin position="1560"/>
        <end position="1652"/>
    </location>
</feature>
<protein>
    <submittedName>
        <fullName evidence="3">Uncharacterized protein</fullName>
    </submittedName>
</protein>
<feature type="region of interest" description="Disordered" evidence="1">
    <location>
        <begin position="1049"/>
        <end position="1079"/>
    </location>
</feature>
<evidence type="ECO:0000313" key="4">
    <source>
        <dbReference type="Proteomes" id="UP000008743"/>
    </source>
</evidence>
<feature type="transmembrane region" description="Helical" evidence="2">
    <location>
        <begin position="619"/>
        <end position="642"/>
    </location>
</feature>
<dbReference type="InParanoid" id="A0A0D2WMS2"/>
<proteinExistence type="predicted"/>
<accession>A0A0D2WMS2</accession>
<keyword evidence="4" id="KW-1185">Reference proteome</keyword>